<feature type="compositionally biased region" description="Basic and acidic residues" evidence="2">
    <location>
        <begin position="328"/>
        <end position="338"/>
    </location>
</feature>
<feature type="compositionally biased region" description="Low complexity" evidence="2">
    <location>
        <begin position="149"/>
        <end position="166"/>
    </location>
</feature>
<dbReference type="OrthoDB" id="6601382at2759"/>
<evidence type="ECO:0008006" key="7">
    <source>
        <dbReference type="Google" id="ProtNLM"/>
    </source>
</evidence>
<feature type="region of interest" description="Disordered" evidence="2">
    <location>
        <begin position="137"/>
        <end position="237"/>
    </location>
</feature>
<dbReference type="Gene3D" id="3.30.710.10">
    <property type="entry name" value="Potassium Channel Kv1.1, Chain A"/>
    <property type="match status" value="1"/>
</dbReference>
<keyword evidence="1" id="KW-0479">Metal-binding</keyword>
<evidence type="ECO:0000259" key="4">
    <source>
        <dbReference type="PROSITE" id="PS50157"/>
    </source>
</evidence>
<feature type="domain" description="C2H2-type" evidence="4">
    <location>
        <begin position="559"/>
        <end position="586"/>
    </location>
</feature>
<protein>
    <recommendedName>
        <fullName evidence="7">Zinc finger and BTB domain containing 22a</fullName>
    </recommendedName>
</protein>
<dbReference type="GO" id="GO:0000978">
    <property type="term" value="F:RNA polymerase II cis-regulatory region sequence-specific DNA binding"/>
    <property type="evidence" value="ECO:0007669"/>
    <property type="project" value="TreeGrafter"/>
</dbReference>
<proteinExistence type="predicted"/>
<dbReference type="InterPro" id="IPR013087">
    <property type="entry name" value="Znf_C2H2_type"/>
</dbReference>
<evidence type="ECO:0000256" key="2">
    <source>
        <dbReference type="SAM" id="MobiDB-lite"/>
    </source>
</evidence>
<evidence type="ECO:0000313" key="6">
    <source>
        <dbReference type="Proteomes" id="UP000694546"/>
    </source>
</evidence>
<feature type="region of interest" description="Disordered" evidence="2">
    <location>
        <begin position="299"/>
        <end position="432"/>
    </location>
</feature>
<dbReference type="SMART" id="SM00225">
    <property type="entry name" value="BTB"/>
    <property type="match status" value="1"/>
</dbReference>
<reference evidence="5" key="1">
    <citation type="submission" date="2025-08" db="UniProtKB">
        <authorList>
            <consortium name="Ensembl"/>
        </authorList>
    </citation>
    <scope>IDENTIFICATION</scope>
</reference>
<dbReference type="InterPro" id="IPR011333">
    <property type="entry name" value="SKP1/BTB/POZ_sf"/>
</dbReference>
<keyword evidence="6" id="KW-1185">Reference proteome</keyword>
<evidence type="ECO:0000313" key="5">
    <source>
        <dbReference type="Ensembl" id="ENSGMOP00000031406.1"/>
    </source>
</evidence>
<dbReference type="PROSITE" id="PS50097">
    <property type="entry name" value="BTB"/>
    <property type="match status" value="1"/>
</dbReference>
<dbReference type="GO" id="GO:0005634">
    <property type="term" value="C:nucleus"/>
    <property type="evidence" value="ECO:0007669"/>
    <property type="project" value="UniProtKB-SubCell"/>
</dbReference>
<evidence type="ECO:0000256" key="1">
    <source>
        <dbReference type="PROSITE-ProRule" id="PRU00042"/>
    </source>
</evidence>
<dbReference type="PROSITE" id="PS50157">
    <property type="entry name" value="ZINC_FINGER_C2H2_2"/>
    <property type="match status" value="1"/>
</dbReference>
<feature type="region of interest" description="Disordered" evidence="2">
    <location>
        <begin position="486"/>
        <end position="516"/>
    </location>
</feature>
<keyword evidence="1" id="KW-0862">Zinc</keyword>
<dbReference type="OMA" id="QFPRWGR"/>
<name>A0A8C5AIY8_GADMO</name>
<dbReference type="GeneTree" id="ENSGT00940000160991"/>
<dbReference type="Pfam" id="PF00651">
    <property type="entry name" value="BTB"/>
    <property type="match status" value="1"/>
</dbReference>
<dbReference type="SUPFAM" id="SSF54695">
    <property type="entry name" value="POZ domain"/>
    <property type="match status" value="1"/>
</dbReference>
<gene>
    <name evidence="5" type="primary">zbtb22a</name>
</gene>
<dbReference type="AlphaFoldDB" id="A0A8C5AIY8"/>
<feature type="compositionally biased region" description="Low complexity" evidence="2">
    <location>
        <begin position="176"/>
        <end position="185"/>
    </location>
</feature>
<feature type="compositionally biased region" description="Basic and acidic residues" evidence="2">
    <location>
        <begin position="304"/>
        <end position="315"/>
    </location>
</feature>
<organism evidence="5 6">
    <name type="scientific">Gadus morhua</name>
    <name type="common">Atlantic cod</name>
    <dbReference type="NCBI Taxonomy" id="8049"/>
    <lineage>
        <taxon>Eukaryota</taxon>
        <taxon>Metazoa</taxon>
        <taxon>Chordata</taxon>
        <taxon>Craniata</taxon>
        <taxon>Vertebrata</taxon>
        <taxon>Euteleostomi</taxon>
        <taxon>Actinopterygii</taxon>
        <taxon>Neopterygii</taxon>
        <taxon>Teleostei</taxon>
        <taxon>Neoteleostei</taxon>
        <taxon>Acanthomorphata</taxon>
        <taxon>Zeiogadaria</taxon>
        <taxon>Gadariae</taxon>
        <taxon>Gadiformes</taxon>
        <taxon>Gadoidei</taxon>
        <taxon>Gadidae</taxon>
        <taxon>Gadus</taxon>
    </lineage>
</organism>
<dbReference type="GO" id="GO:0008270">
    <property type="term" value="F:zinc ion binding"/>
    <property type="evidence" value="ECO:0007669"/>
    <property type="project" value="UniProtKB-KW"/>
</dbReference>
<dbReference type="Proteomes" id="UP000694546">
    <property type="component" value="Chromosome 22"/>
</dbReference>
<accession>A0A8C5AIY8</accession>
<feature type="domain" description="BTB" evidence="3">
    <location>
        <begin position="42"/>
        <end position="106"/>
    </location>
</feature>
<dbReference type="Ensembl" id="ENSGMOT00000034706.1">
    <property type="protein sequence ID" value="ENSGMOP00000031406.1"/>
    <property type="gene ID" value="ENSGMOG00000036638.1"/>
</dbReference>
<dbReference type="PANTHER" id="PTHR46105:SF14">
    <property type="entry name" value="ZINC FINGER AND BTB DOMAIN-CONTAINING PROTEIN 22"/>
    <property type="match status" value="1"/>
</dbReference>
<dbReference type="InterPro" id="IPR050457">
    <property type="entry name" value="ZnFinger_BTB_dom_contain"/>
</dbReference>
<feature type="compositionally biased region" description="Polar residues" evidence="2">
    <location>
        <begin position="358"/>
        <end position="376"/>
    </location>
</feature>
<dbReference type="PANTHER" id="PTHR46105">
    <property type="entry name" value="AGAP004733-PA"/>
    <property type="match status" value="1"/>
</dbReference>
<dbReference type="InterPro" id="IPR036236">
    <property type="entry name" value="Znf_C2H2_sf"/>
</dbReference>
<dbReference type="SMART" id="SM00355">
    <property type="entry name" value="ZnF_C2H2"/>
    <property type="match status" value="2"/>
</dbReference>
<feature type="compositionally biased region" description="Basic and acidic residues" evidence="2">
    <location>
        <begin position="189"/>
        <end position="202"/>
    </location>
</feature>
<feature type="compositionally biased region" description="Basic and acidic residues" evidence="2">
    <location>
        <begin position="379"/>
        <end position="393"/>
    </location>
</feature>
<feature type="compositionally biased region" description="Polar residues" evidence="2">
    <location>
        <begin position="412"/>
        <end position="424"/>
    </location>
</feature>
<dbReference type="PROSITE" id="PS00028">
    <property type="entry name" value="ZINC_FINGER_C2H2_1"/>
    <property type="match status" value="1"/>
</dbReference>
<evidence type="ECO:0000259" key="3">
    <source>
        <dbReference type="PROSITE" id="PS50097"/>
    </source>
</evidence>
<dbReference type="GO" id="GO:0000981">
    <property type="term" value="F:DNA-binding transcription factor activity, RNA polymerase II-specific"/>
    <property type="evidence" value="ECO:0007669"/>
    <property type="project" value="TreeGrafter"/>
</dbReference>
<keyword evidence="1" id="KW-0863">Zinc-finger</keyword>
<reference evidence="5" key="2">
    <citation type="submission" date="2025-09" db="UniProtKB">
        <authorList>
            <consortium name="Ensembl"/>
        </authorList>
    </citation>
    <scope>IDENTIFICATION</scope>
</reference>
<dbReference type="Pfam" id="PF00096">
    <property type="entry name" value="zf-C2H2"/>
    <property type="match status" value="1"/>
</dbReference>
<dbReference type="SUPFAM" id="SSF57667">
    <property type="entry name" value="beta-beta-alpha zinc fingers"/>
    <property type="match status" value="1"/>
</dbReference>
<dbReference type="Gene3D" id="3.30.160.60">
    <property type="entry name" value="Classic Zinc Finger"/>
    <property type="match status" value="1"/>
</dbReference>
<sequence>MEQQLCSPVSAPTGLIVQVCFPGARTAVLDNLNRQREEGRLCDLAIQVQGHVYRAHRCVLAASSPYFHDQVLLKNVTMVSLPSVMDPLAFQSVLASAYTGQLSIVHEDIVNYVTVASFLQMWHIVDKCTELLKRQRPLAESQPGGDAIPSASTATAATTSSSSSSLPPAPAQPGTSSRQQSPSSSDCLYVEREGRRRDRKPDALPPLATWRRPQQFPRWGRARGPSSGPHSAADSQLGASLPGYSDCSGDYAGCEEVWLTSATAAAKDVPTNADAHYGAQLGGGGGAGLEGLRQRVRLHPRASGPERADRSRDVVEVAELPPAPLLQQERRKVERGGMEADEGVGEDVAGRRDRCVQPGQTGDSHGQTSDGESSGQAEARGRPEDDKDREHGDASLMGRTCGPDHGIPSPSPRMQWQAPWSQAEATPLEEDQSEVDFERLAEGHFEGKTYDEIQDGTGQVSQRPLVPVSPDHHGDFGLAWPSADVASAPATPSRPLTPALSQFPLGPASPPIPSSSSSLSIAGAPYTGKVHFCHCGKAYTLKSMRDRHVKMQHLNLRPFGCPVCGKTFKMKHHLTKHLKTHGGLRPYECGLCGKKVIWRESFLRHQARCERMAAANNNNNNNNNVSGATSSSGGVNGGPAMGADDAGGGAYGGYGFDHGEAFLALAGQVKVEEADFGGEAVGDAAASGGGGGRLIGGVAGIMDELRSQSRLLHGHVFKEEASEGFS</sequence>
<dbReference type="InterPro" id="IPR000210">
    <property type="entry name" value="BTB/POZ_dom"/>
</dbReference>